<name>A0ABR2VXN7_9FUNG</name>
<dbReference type="EMBL" id="JASJQH010007411">
    <property type="protein sequence ID" value="KAK9709427.1"/>
    <property type="molecule type" value="Genomic_DNA"/>
</dbReference>
<organism evidence="2 3">
    <name type="scientific">Basidiobolus ranarum</name>
    <dbReference type="NCBI Taxonomy" id="34480"/>
    <lineage>
        <taxon>Eukaryota</taxon>
        <taxon>Fungi</taxon>
        <taxon>Fungi incertae sedis</taxon>
        <taxon>Zoopagomycota</taxon>
        <taxon>Entomophthoromycotina</taxon>
        <taxon>Basidiobolomycetes</taxon>
        <taxon>Basidiobolales</taxon>
        <taxon>Basidiobolaceae</taxon>
        <taxon>Basidiobolus</taxon>
    </lineage>
</organism>
<keyword evidence="1" id="KW-0472">Membrane</keyword>
<protein>
    <submittedName>
        <fullName evidence="2">Uncharacterized protein</fullName>
    </submittedName>
</protein>
<sequence length="69" mass="7612">MFTSIARTRLSTQAFAPIIRRNVHVDHSNAQYAKSKGLVAPVAFLTGSCVFMYACIMAALPTQPRKEQV</sequence>
<keyword evidence="1" id="KW-0812">Transmembrane</keyword>
<proteinExistence type="predicted"/>
<keyword evidence="3" id="KW-1185">Reference proteome</keyword>
<evidence type="ECO:0000313" key="2">
    <source>
        <dbReference type="EMBL" id="KAK9709427.1"/>
    </source>
</evidence>
<comment type="caution">
    <text evidence="2">The sequence shown here is derived from an EMBL/GenBank/DDBJ whole genome shotgun (WGS) entry which is preliminary data.</text>
</comment>
<accession>A0ABR2VXN7</accession>
<evidence type="ECO:0000313" key="3">
    <source>
        <dbReference type="Proteomes" id="UP001479436"/>
    </source>
</evidence>
<evidence type="ECO:0000256" key="1">
    <source>
        <dbReference type="SAM" id="Phobius"/>
    </source>
</evidence>
<gene>
    <name evidence="2" type="ORF">K7432_009054</name>
</gene>
<feature type="transmembrane region" description="Helical" evidence="1">
    <location>
        <begin position="38"/>
        <end position="60"/>
    </location>
</feature>
<dbReference type="Proteomes" id="UP001479436">
    <property type="component" value="Unassembled WGS sequence"/>
</dbReference>
<reference evidence="2 3" key="1">
    <citation type="submission" date="2023-04" db="EMBL/GenBank/DDBJ databases">
        <title>Genome of Basidiobolus ranarum AG-B5.</title>
        <authorList>
            <person name="Stajich J.E."/>
            <person name="Carter-House D."/>
            <person name="Gryganskyi A."/>
        </authorList>
    </citation>
    <scope>NUCLEOTIDE SEQUENCE [LARGE SCALE GENOMIC DNA]</scope>
    <source>
        <strain evidence="2 3">AG-B5</strain>
    </source>
</reference>
<keyword evidence="1" id="KW-1133">Transmembrane helix</keyword>